<sequence length="723" mass="73738">MEPQVESGSSIVRPMFKKSKRKWLYAGAAVVIVLGVGIPVTIHRLKGGATISGPMIYTVGYGSIVQSVSASGTIQPAATADLNFADSTSTVTQINVKIGQTVKKGQVLAVEDDSTTRAALLAAQAGVAQAQAGLASAEANLTKTMQGATSSQILADKQAIQKAQLNLQNAQQSYQTQLAASKDTASQQQKILSAQTTLQTDEQAASNTSSVSAAQLQLSNDQQTLTSDQQTLKNLQAQYGTVTEAQVQKAWQQYQYENGLSQKWLQGQQVGQNPYAAADTLDQTTYSTLSTEYSALQTAEQKVTSDQQAIQRDQQSLTSAQTALAQAKQRVVVDQQNLKLVEQQVNDTSSTQQSLATAKNQIQQDQLALQSAQDQLTTDEQPPDAATVSSAEASVASAKANVQSAQDKLITAQIAESQTKLIAPINGVVSQVNGQVGQTPSSGSTTGSASSPFIEIVDTNPNDLQVQVQISESQIGEVHTGDAVSMTVAALPGKTYPGTITQIYPTPTTTSNVTQYTAVATVKDTTGQLKDGMTASVSIQTATANHVVTVPAIALQQEGSIEGVYVLDASSGGSSGSTGSPSGGQSGQGTGSTSSGGSGGQGAAGRGNSTSGNFAGHGNGSGNAAGGFGGGGFKNGQTGGFSGRFTGGSITNGLPKDVHFQPVKVGLFGTSEVQITSGLQAGQKILVQLPAAAAASAAQSSALQFGGPGAGAARRLGGGGGKG</sequence>
<evidence type="ECO:0000313" key="7">
    <source>
        <dbReference type="EMBL" id="QSO47539.1"/>
    </source>
</evidence>
<keyword evidence="5" id="KW-0812">Transmembrane</keyword>
<evidence type="ECO:0000256" key="2">
    <source>
        <dbReference type="ARBA" id="ARBA00023054"/>
    </source>
</evidence>
<dbReference type="PANTHER" id="PTHR32347:SF14">
    <property type="entry name" value="EFFLUX SYSTEM COMPONENT YKNX-RELATED"/>
    <property type="match status" value="1"/>
</dbReference>
<evidence type="ECO:0000256" key="4">
    <source>
        <dbReference type="SAM" id="MobiDB-lite"/>
    </source>
</evidence>
<dbReference type="PANTHER" id="PTHR32347">
    <property type="entry name" value="EFFLUX SYSTEM COMPONENT YKNX-RELATED"/>
    <property type="match status" value="1"/>
</dbReference>
<dbReference type="GO" id="GO:0030313">
    <property type="term" value="C:cell envelope"/>
    <property type="evidence" value="ECO:0007669"/>
    <property type="project" value="UniProtKB-SubCell"/>
</dbReference>
<dbReference type="Gene3D" id="2.40.50.100">
    <property type="match status" value="1"/>
</dbReference>
<name>A0A9X7Z624_9BACL</name>
<accession>A0A9X7Z624</accession>
<dbReference type="InterPro" id="IPR058792">
    <property type="entry name" value="Beta-barrel_RND_2"/>
</dbReference>
<keyword evidence="8" id="KW-1185">Reference proteome</keyword>
<evidence type="ECO:0000256" key="1">
    <source>
        <dbReference type="ARBA" id="ARBA00004196"/>
    </source>
</evidence>
<proteinExistence type="predicted"/>
<feature type="domain" description="CusB-like beta-barrel" evidence="6">
    <location>
        <begin position="466"/>
        <end position="542"/>
    </location>
</feature>
<keyword evidence="5" id="KW-0472">Membrane</keyword>
<dbReference type="Gene3D" id="2.40.30.170">
    <property type="match status" value="1"/>
</dbReference>
<dbReference type="Proteomes" id="UP000663505">
    <property type="component" value="Chromosome"/>
</dbReference>
<feature type="coiled-coil region" evidence="3">
    <location>
        <begin position="153"/>
        <end position="180"/>
    </location>
</feature>
<dbReference type="EMBL" id="CP071182">
    <property type="protein sequence ID" value="QSO47539.1"/>
    <property type="molecule type" value="Genomic_DNA"/>
</dbReference>
<dbReference type="Pfam" id="PF25954">
    <property type="entry name" value="Beta-barrel_RND_2"/>
    <property type="match status" value="1"/>
</dbReference>
<evidence type="ECO:0000256" key="5">
    <source>
        <dbReference type="SAM" id="Phobius"/>
    </source>
</evidence>
<keyword evidence="2 3" id="KW-0175">Coiled coil</keyword>
<protein>
    <submittedName>
        <fullName evidence="7">HlyD family efflux transporter periplasmic adaptor subunit</fullName>
    </submittedName>
</protein>
<reference evidence="7 8" key="1">
    <citation type="submission" date="2021-02" db="EMBL/GenBank/DDBJ databases">
        <title>Alicyclobacillus curvatus sp. nov. and Alicyclobacillus mengziensis sp. nov., two acidophilic bacteria isolated from acid mine drainage.</title>
        <authorList>
            <person name="Huang Y."/>
        </authorList>
    </citation>
    <scope>NUCLEOTIDE SEQUENCE [LARGE SCALE GENOMIC DNA]</scope>
    <source>
        <strain evidence="7 8">S30H14</strain>
    </source>
</reference>
<feature type="transmembrane region" description="Helical" evidence="5">
    <location>
        <begin position="23"/>
        <end position="42"/>
    </location>
</feature>
<dbReference type="InterPro" id="IPR050465">
    <property type="entry name" value="UPF0194_transport"/>
</dbReference>
<dbReference type="KEGG" id="afx:JZ786_00255"/>
<organism evidence="7 8">
    <name type="scientific">Alicyclobacillus mengziensis</name>
    <dbReference type="NCBI Taxonomy" id="2931921"/>
    <lineage>
        <taxon>Bacteria</taxon>
        <taxon>Bacillati</taxon>
        <taxon>Bacillota</taxon>
        <taxon>Bacilli</taxon>
        <taxon>Bacillales</taxon>
        <taxon>Alicyclobacillaceae</taxon>
        <taxon>Alicyclobacillus</taxon>
    </lineage>
</organism>
<keyword evidence="5" id="KW-1133">Transmembrane helix</keyword>
<evidence type="ECO:0000259" key="6">
    <source>
        <dbReference type="Pfam" id="PF25954"/>
    </source>
</evidence>
<evidence type="ECO:0000313" key="8">
    <source>
        <dbReference type="Proteomes" id="UP000663505"/>
    </source>
</evidence>
<feature type="region of interest" description="Disordered" evidence="4">
    <location>
        <begin position="370"/>
        <end position="392"/>
    </location>
</feature>
<comment type="subcellular location">
    <subcellularLocation>
        <location evidence="1">Cell envelope</location>
    </subcellularLocation>
</comment>
<gene>
    <name evidence="7" type="ORF">JZ786_00255</name>
</gene>
<feature type="compositionally biased region" description="Gly residues" evidence="4">
    <location>
        <begin position="573"/>
        <end position="605"/>
    </location>
</feature>
<evidence type="ECO:0000256" key="3">
    <source>
        <dbReference type="SAM" id="Coils"/>
    </source>
</evidence>
<feature type="region of interest" description="Disordered" evidence="4">
    <location>
        <begin position="570"/>
        <end position="618"/>
    </location>
</feature>
<dbReference type="AlphaFoldDB" id="A0A9X7Z624"/>
<dbReference type="RefSeq" id="WP_206656883.1">
    <property type="nucleotide sequence ID" value="NZ_CP071182.1"/>
</dbReference>